<sequence length="662" mass="71432">MAAPAGFVSHLLFRDLSRSSFVLFGLIALVTISCAGYDAYLIGVDQSVAGKVEQDVKKFSEQFPELVGLRKDVEMDIIQVQQYLQDYAATRGLDGLDGGLDEADKYATKFQSDVRAAAALAASLNSPNLVASFEKLEKAFPDWYAFGVQMAKAYAAQGPAAGNKMMARFDELCDTLQEADGMSEALKRMKAESDAGLSASMNMLADLRQRQKNVALASVVIVALTCLLSVLAVRRFVVAPLKWITFTFSELAQDKLGYQVNEADREDEIGELARTYGRFQTIATERIETLRQVEEQRAIVEAERRANEAEREARAKEQGELLSALAGGLGKLAACDLTWRWSDRLPEAYRKLQTDFNSAMSQLETALTGVKANSESVRRGAEGIKSAAAELSHRTEQQAASLEETTAALREVTQTIKHSAASAAHASNIVGETKQDAERSGEVARKAVEAISEIERSSRDIDQIIGVIDEIAFQTNLLALNAGVEAARAGDAGKGFAVVAMEVRALAQRSAQAAREIKALVANSSTKVSQGVDFVHQTVRALETIVTHVVEVNSLVTEIAGGAEAQATSLSEISSAVDQMDQITQRNAAMVQETTSATEGLQRDSLGLERSVGAFRVASAPMARKAEMRAAPTKPRAAQPVSEGNLARRAREPGSQAGWEEF</sequence>
<dbReference type="SMART" id="SM00283">
    <property type="entry name" value="MA"/>
    <property type="match status" value="1"/>
</dbReference>
<organism evidence="10 11">
    <name type="scientific">Methylocystis echinoides</name>
    <dbReference type="NCBI Taxonomy" id="29468"/>
    <lineage>
        <taxon>Bacteria</taxon>
        <taxon>Pseudomonadati</taxon>
        <taxon>Pseudomonadota</taxon>
        <taxon>Alphaproteobacteria</taxon>
        <taxon>Hyphomicrobiales</taxon>
        <taxon>Methylocystaceae</taxon>
        <taxon>Methylocystis</taxon>
    </lineage>
</organism>
<comment type="subcellular location">
    <subcellularLocation>
        <location evidence="1">Membrane</location>
    </subcellularLocation>
</comment>
<evidence type="ECO:0000313" key="10">
    <source>
        <dbReference type="EMBL" id="GLI94282.1"/>
    </source>
</evidence>
<evidence type="ECO:0000256" key="4">
    <source>
        <dbReference type="PROSITE-ProRule" id="PRU00284"/>
    </source>
</evidence>
<dbReference type="EMBL" id="BSEC01000001">
    <property type="protein sequence ID" value="GLI94282.1"/>
    <property type="molecule type" value="Genomic_DNA"/>
</dbReference>
<dbReference type="PROSITE" id="PS50111">
    <property type="entry name" value="CHEMOTAXIS_TRANSDUC_2"/>
    <property type="match status" value="1"/>
</dbReference>
<evidence type="ECO:0000259" key="8">
    <source>
        <dbReference type="PROSITE" id="PS50111"/>
    </source>
</evidence>
<keyword evidence="7" id="KW-0812">Transmembrane</keyword>
<dbReference type="Gene3D" id="6.10.340.10">
    <property type="match status" value="1"/>
</dbReference>
<feature type="coiled-coil region" evidence="5">
    <location>
        <begin position="290"/>
        <end position="319"/>
    </location>
</feature>
<dbReference type="InterPro" id="IPR000727">
    <property type="entry name" value="T_SNARE_dom"/>
</dbReference>
<evidence type="ECO:0000256" key="2">
    <source>
        <dbReference type="ARBA" id="ARBA00022500"/>
    </source>
</evidence>
<dbReference type="GO" id="GO:0004888">
    <property type="term" value="F:transmembrane signaling receptor activity"/>
    <property type="evidence" value="ECO:0007669"/>
    <property type="project" value="InterPro"/>
</dbReference>
<proteinExistence type="inferred from homology"/>
<evidence type="ECO:0008006" key="12">
    <source>
        <dbReference type="Google" id="ProtNLM"/>
    </source>
</evidence>
<feature type="domain" description="T-SNARE coiled-coil homology" evidence="9">
    <location>
        <begin position="532"/>
        <end position="594"/>
    </location>
</feature>
<evidence type="ECO:0000259" key="9">
    <source>
        <dbReference type="PROSITE" id="PS50192"/>
    </source>
</evidence>
<dbReference type="RefSeq" id="WP_281804286.1">
    <property type="nucleotide sequence ID" value="NZ_BSEC01000001.1"/>
</dbReference>
<dbReference type="InterPro" id="IPR004089">
    <property type="entry name" value="MCPsignal_dom"/>
</dbReference>
<dbReference type="Gene3D" id="1.10.287.950">
    <property type="entry name" value="Methyl-accepting chemotaxis protein"/>
    <property type="match status" value="1"/>
</dbReference>
<feature type="transmembrane region" description="Helical" evidence="7">
    <location>
        <begin position="213"/>
        <end position="233"/>
    </location>
</feature>
<evidence type="ECO:0000256" key="6">
    <source>
        <dbReference type="SAM" id="MobiDB-lite"/>
    </source>
</evidence>
<keyword evidence="5" id="KW-0175">Coiled coil</keyword>
<keyword evidence="11" id="KW-1185">Reference proteome</keyword>
<evidence type="ECO:0000256" key="5">
    <source>
        <dbReference type="SAM" id="Coils"/>
    </source>
</evidence>
<dbReference type="SUPFAM" id="SSF158472">
    <property type="entry name" value="HAMP domain-like"/>
    <property type="match status" value="1"/>
</dbReference>
<dbReference type="FunFam" id="1.10.287.950:FF:000001">
    <property type="entry name" value="Methyl-accepting chemotaxis sensory transducer"/>
    <property type="match status" value="1"/>
</dbReference>
<dbReference type="PANTHER" id="PTHR43531:SF11">
    <property type="entry name" value="METHYL-ACCEPTING CHEMOTAXIS PROTEIN 3"/>
    <property type="match status" value="1"/>
</dbReference>
<evidence type="ECO:0000256" key="1">
    <source>
        <dbReference type="ARBA" id="ARBA00004370"/>
    </source>
</evidence>
<dbReference type="PANTHER" id="PTHR43531">
    <property type="entry name" value="PROTEIN ICFG"/>
    <property type="match status" value="1"/>
</dbReference>
<dbReference type="GO" id="GO:0006935">
    <property type="term" value="P:chemotaxis"/>
    <property type="evidence" value="ECO:0007669"/>
    <property type="project" value="UniProtKB-KW"/>
</dbReference>
<dbReference type="GO" id="GO:0016020">
    <property type="term" value="C:membrane"/>
    <property type="evidence" value="ECO:0007669"/>
    <property type="project" value="UniProtKB-SubCell"/>
</dbReference>
<feature type="domain" description="Methyl-accepting transducer" evidence="8">
    <location>
        <begin position="373"/>
        <end position="602"/>
    </location>
</feature>
<dbReference type="AlphaFoldDB" id="A0A9W6LT92"/>
<dbReference type="PROSITE" id="PS50192">
    <property type="entry name" value="T_SNARE"/>
    <property type="match status" value="1"/>
</dbReference>
<protein>
    <recommendedName>
        <fullName evidence="12">Methyl-accepting chemotaxis protein</fullName>
    </recommendedName>
</protein>
<dbReference type="SUPFAM" id="SSF58104">
    <property type="entry name" value="Methyl-accepting chemotaxis protein (MCP) signaling domain"/>
    <property type="match status" value="1"/>
</dbReference>
<feature type="region of interest" description="Disordered" evidence="6">
    <location>
        <begin position="623"/>
        <end position="662"/>
    </location>
</feature>
<reference evidence="10" key="1">
    <citation type="journal article" date="2023" name="Int. J. Syst. Evol. Microbiol.">
        <title>Methylocystis iwaonis sp. nov., a type II methane-oxidizing bacterium from surface soil of a rice paddy field in Japan, and emended description of the genus Methylocystis (ex Whittenbury et al. 1970) Bowman et al. 1993.</title>
        <authorList>
            <person name="Kaise H."/>
            <person name="Sawadogo J.B."/>
            <person name="Alam M.S."/>
            <person name="Ueno C."/>
            <person name="Dianou D."/>
            <person name="Shinjo R."/>
            <person name="Asakawa S."/>
        </authorList>
    </citation>
    <scope>NUCLEOTIDE SEQUENCE</scope>
    <source>
        <strain evidence="10">LMG27198</strain>
    </source>
</reference>
<dbReference type="PRINTS" id="PR00260">
    <property type="entry name" value="CHEMTRNSDUCR"/>
</dbReference>
<comment type="similarity">
    <text evidence="3">Belongs to the methyl-accepting chemotaxis (MCP) protein family.</text>
</comment>
<keyword evidence="7" id="KW-0472">Membrane</keyword>
<comment type="caution">
    <text evidence="10">The sequence shown here is derived from an EMBL/GenBank/DDBJ whole genome shotgun (WGS) entry which is preliminary data.</text>
</comment>
<dbReference type="Proteomes" id="UP001144323">
    <property type="component" value="Unassembled WGS sequence"/>
</dbReference>
<name>A0A9W6LT92_9HYPH</name>
<evidence type="ECO:0000313" key="11">
    <source>
        <dbReference type="Proteomes" id="UP001144323"/>
    </source>
</evidence>
<dbReference type="CDD" id="cd11386">
    <property type="entry name" value="MCP_signal"/>
    <property type="match status" value="1"/>
</dbReference>
<keyword evidence="4" id="KW-0807">Transducer</keyword>
<dbReference type="InterPro" id="IPR051310">
    <property type="entry name" value="MCP_chemotaxis"/>
</dbReference>
<dbReference type="Pfam" id="PF00015">
    <property type="entry name" value="MCPsignal"/>
    <property type="match status" value="1"/>
</dbReference>
<evidence type="ECO:0000256" key="3">
    <source>
        <dbReference type="ARBA" id="ARBA00029447"/>
    </source>
</evidence>
<evidence type="ECO:0000256" key="7">
    <source>
        <dbReference type="SAM" id="Phobius"/>
    </source>
</evidence>
<dbReference type="InterPro" id="IPR004090">
    <property type="entry name" value="Chemotax_Me-accpt_rcpt"/>
</dbReference>
<dbReference type="GO" id="GO:0007165">
    <property type="term" value="P:signal transduction"/>
    <property type="evidence" value="ECO:0007669"/>
    <property type="project" value="UniProtKB-KW"/>
</dbReference>
<gene>
    <name evidence="10" type="ORF">LMG27198_32740</name>
</gene>
<keyword evidence="2" id="KW-0145">Chemotaxis</keyword>
<accession>A0A9W6LT92</accession>
<keyword evidence="7" id="KW-1133">Transmembrane helix</keyword>
<feature type="transmembrane region" description="Helical" evidence="7">
    <location>
        <begin position="20"/>
        <end position="41"/>
    </location>
</feature>